<accession>A0A0L6UHE0</accession>
<protein>
    <recommendedName>
        <fullName evidence="1">Tet-like 2OG-Fe(II) oxygenase domain-containing protein</fullName>
    </recommendedName>
</protein>
<dbReference type="Pfam" id="PF20515">
    <property type="entry name" value="2OG-FeII_Oxy_6"/>
    <property type="match status" value="1"/>
</dbReference>
<dbReference type="AlphaFoldDB" id="A0A0L6UHE0"/>
<reference evidence="2 3" key="1">
    <citation type="submission" date="2015-08" db="EMBL/GenBank/DDBJ databases">
        <title>Next Generation Sequencing and Analysis of the Genome of Puccinia sorghi L Schw, the Causal Agent of Maize Common Rust.</title>
        <authorList>
            <person name="Rochi L."/>
            <person name="Burguener G."/>
            <person name="Darino M."/>
            <person name="Turjanski A."/>
            <person name="Kreff E."/>
            <person name="Dieguez M.J."/>
            <person name="Sacco F."/>
        </authorList>
    </citation>
    <scope>NUCLEOTIDE SEQUENCE [LARGE SCALE GENOMIC DNA]</scope>
    <source>
        <strain evidence="2 3">RO10H11247</strain>
    </source>
</reference>
<feature type="domain" description="Tet-like 2OG-Fe(II) oxygenase" evidence="1">
    <location>
        <begin position="44"/>
        <end position="212"/>
    </location>
</feature>
<proteinExistence type="predicted"/>
<dbReference type="OrthoDB" id="2496844at2759"/>
<dbReference type="Proteomes" id="UP000037035">
    <property type="component" value="Unassembled WGS sequence"/>
</dbReference>
<name>A0A0L6UHE0_9BASI</name>
<dbReference type="InterPro" id="IPR046798">
    <property type="entry name" value="2OG-FeII_Oxy_6"/>
</dbReference>
<evidence type="ECO:0000313" key="3">
    <source>
        <dbReference type="Proteomes" id="UP000037035"/>
    </source>
</evidence>
<dbReference type="EMBL" id="LAVV01011311">
    <property type="protein sequence ID" value="KNZ47933.1"/>
    <property type="molecule type" value="Genomic_DNA"/>
</dbReference>
<evidence type="ECO:0000313" key="2">
    <source>
        <dbReference type="EMBL" id="KNZ47933.1"/>
    </source>
</evidence>
<evidence type="ECO:0000259" key="1">
    <source>
        <dbReference type="Pfam" id="PF20515"/>
    </source>
</evidence>
<comment type="caution">
    <text evidence="2">The sequence shown here is derived from an EMBL/GenBank/DDBJ whole genome shotgun (WGS) entry which is preliminary data.</text>
</comment>
<sequence length="260" mass="29616">MLERKMFKANLRLSGVEHLPFQISNPNPKSMIQLFDKSFICLANESPKNVVAVIYSLGWQNRYEESSKIGITGIAAKVSKDTEAYYELQTHFPEQKNFIGKHFYLVSGPLFDEVKKQHNLKAPGLEPNFKEDPDGFTCHLSFTISNFSNKPHKDDDASSITFFMWIPIKQTTCQFVGENFEVKGGEFVFPYDSCGINVSGFNGIVECSWKATFSPNSSFPILLLNHLASFPRRLKRLLKKSNRISMQKILIKATDMNKII</sequence>
<gene>
    <name evidence="2" type="ORF">VP01_6032g1</name>
</gene>
<dbReference type="VEuPathDB" id="FungiDB:VP01_6032g1"/>
<organism evidence="2 3">
    <name type="scientific">Puccinia sorghi</name>
    <dbReference type="NCBI Taxonomy" id="27349"/>
    <lineage>
        <taxon>Eukaryota</taxon>
        <taxon>Fungi</taxon>
        <taxon>Dikarya</taxon>
        <taxon>Basidiomycota</taxon>
        <taxon>Pucciniomycotina</taxon>
        <taxon>Pucciniomycetes</taxon>
        <taxon>Pucciniales</taxon>
        <taxon>Pucciniaceae</taxon>
        <taxon>Puccinia</taxon>
    </lineage>
</organism>
<keyword evidence="3" id="KW-1185">Reference proteome</keyword>